<dbReference type="Proteomes" id="UP000517252">
    <property type="component" value="Unassembled WGS sequence"/>
</dbReference>
<name>A0A6V8QJB9_TRIAP</name>
<organism evidence="1 2">
    <name type="scientific">Trichoderma asperellum</name>
    <name type="common">Filamentous fungus</name>
    <dbReference type="NCBI Taxonomy" id="101201"/>
    <lineage>
        <taxon>Eukaryota</taxon>
        <taxon>Fungi</taxon>
        <taxon>Dikarya</taxon>
        <taxon>Ascomycota</taxon>
        <taxon>Pezizomycotina</taxon>
        <taxon>Sordariomycetes</taxon>
        <taxon>Hypocreomycetidae</taxon>
        <taxon>Hypocreales</taxon>
        <taxon>Hypocreaceae</taxon>
        <taxon>Trichoderma</taxon>
    </lineage>
</organism>
<protein>
    <submittedName>
        <fullName evidence="1">Uncharacterized protein</fullName>
    </submittedName>
</protein>
<accession>A0A6V8QJB9</accession>
<sequence length="146" mass="16348">MDGIQVLQASVDPESESEFRLLVNNKFVKYITIDSGLYGIDDMCFGPSLISLLPPLPPGDWNEGHISRDPSTGDAHFAAISKSPLPGITNLWHPTQIDHLKLRMGLKLRSNVYEATCSLFDSTIIAKFARFPWEVPQLEQETEAYK</sequence>
<dbReference type="OrthoDB" id="5071209at2759"/>
<reference evidence="1 2" key="1">
    <citation type="submission" date="2020-07" db="EMBL/GenBank/DDBJ databases">
        <title>Trichoderma asperellum IC-1 whole genome shotgun sequence.</title>
        <authorList>
            <person name="Kanamasa S."/>
            <person name="Takahashi H."/>
        </authorList>
    </citation>
    <scope>NUCLEOTIDE SEQUENCE [LARGE SCALE GENOMIC DNA]</scope>
    <source>
        <strain evidence="1 2">IC-1</strain>
    </source>
</reference>
<dbReference type="EMBL" id="BLZH01000001">
    <property type="protein sequence ID" value="GFP52262.1"/>
    <property type="molecule type" value="Genomic_DNA"/>
</dbReference>
<evidence type="ECO:0000313" key="2">
    <source>
        <dbReference type="Proteomes" id="UP000517252"/>
    </source>
</evidence>
<proteinExistence type="predicted"/>
<gene>
    <name evidence="1" type="ORF">TASIC1_0001041400</name>
</gene>
<dbReference type="AlphaFoldDB" id="A0A6V8QJB9"/>
<evidence type="ECO:0000313" key="1">
    <source>
        <dbReference type="EMBL" id="GFP52262.1"/>
    </source>
</evidence>
<comment type="caution">
    <text evidence="1">The sequence shown here is derived from an EMBL/GenBank/DDBJ whole genome shotgun (WGS) entry which is preliminary data.</text>
</comment>